<gene>
    <name evidence="1" type="ORF">PAHAL_5G169700</name>
</gene>
<dbReference type="Gramene" id="PAN28655">
    <property type="protein sequence ID" value="PAN28655"/>
    <property type="gene ID" value="PAHAL_5G169700"/>
</dbReference>
<reference evidence="1" key="1">
    <citation type="submission" date="2018-04" db="EMBL/GenBank/DDBJ databases">
        <title>WGS assembly of Panicum hallii.</title>
        <authorList>
            <person name="Lovell J."/>
            <person name="Jenkins J."/>
            <person name="Lowry D."/>
            <person name="Mamidi S."/>
            <person name="Sreedasyam A."/>
            <person name="Weng X."/>
            <person name="Barry K."/>
            <person name="Bonette J."/>
            <person name="Campitelli B."/>
            <person name="Daum C."/>
            <person name="Gordon S."/>
            <person name="Gould B."/>
            <person name="Lipzen A."/>
            <person name="Macqueen A."/>
            <person name="Palacio-Mejia J."/>
            <person name="Plott C."/>
            <person name="Shakirov E."/>
            <person name="Shu S."/>
            <person name="Yoshinaga Y."/>
            <person name="Zane M."/>
            <person name="Rokhsar D."/>
            <person name="Grimwood J."/>
            <person name="Schmutz J."/>
            <person name="Juenger T."/>
        </authorList>
    </citation>
    <scope>NUCLEOTIDE SEQUENCE [LARGE SCALE GENOMIC DNA]</scope>
    <source>
        <strain evidence="1">FIL2</strain>
    </source>
</reference>
<name>A0A2S3HSG7_9POAL</name>
<dbReference type="EMBL" id="CM008050">
    <property type="protein sequence ID" value="PAN28655.1"/>
    <property type="molecule type" value="Genomic_DNA"/>
</dbReference>
<accession>A0A2S3HSG7</accession>
<evidence type="ECO:0000313" key="1">
    <source>
        <dbReference type="EMBL" id="PAN28655.1"/>
    </source>
</evidence>
<proteinExistence type="predicted"/>
<dbReference type="AlphaFoldDB" id="A0A2S3HSG7"/>
<dbReference type="Proteomes" id="UP000243499">
    <property type="component" value="Chromosome 5"/>
</dbReference>
<organism evidence="1">
    <name type="scientific">Panicum hallii</name>
    <dbReference type="NCBI Taxonomy" id="206008"/>
    <lineage>
        <taxon>Eukaryota</taxon>
        <taxon>Viridiplantae</taxon>
        <taxon>Streptophyta</taxon>
        <taxon>Embryophyta</taxon>
        <taxon>Tracheophyta</taxon>
        <taxon>Spermatophyta</taxon>
        <taxon>Magnoliopsida</taxon>
        <taxon>Liliopsida</taxon>
        <taxon>Poales</taxon>
        <taxon>Poaceae</taxon>
        <taxon>PACMAD clade</taxon>
        <taxon>Panicoideae</taxon>
        <taxon>Panicodae</taxon>
        <taxon>Paniceae</taxon>
        <taxon>Panicinae</taxon>
        <taxon>Panicum</taxon>
        <taxon>Panicum sect. Panicum</taxon>
    </lineage>
</organism>
<protein>
    <submittedName>
        <fullName evidence="1">Uncharacterized protein</fullName>
    </submittedName>
</protein>
<sequence>MSGCSNGICIQGIVSSCATCKAMWCLSKSRTRGRNSDSRECASSHRLHQSFFRFPIRSEHHFCLHASEVRTLHVDRSSKANHAAGAL</sequence>